<organism evidence="2 3">
    <name type="scientific">Vibrio ishigakensis</name>
    <dbReference type="NCBI Taxonomy" id="1481914"/>
    <lineage>
        <taxon>Bacteria</taxon>
        <taxon>Pseudomonadati</taxon>
        <taxon>Pseudomonadota</taxon>
        <taxon>Gammaproteobacteria</taxon>
        <taxon>Vibrionales</taxon>
        <taxon>Vibrionaceae</taxon>
        <taxon>Vibrio</taxon>
    </lineage>
</organism>
<feature type="chain" id="PRO_5002122165" description="Lipoprotein" evidence="1">
    <location>
        <begin position="21"/>
        <end position="163"/>
    </location>
</feature>
<dbReference type="PROSITE" id="PS51257">
    <property type="entry name" value="PROKAR_LIPOPROTEIN"/>
    <property type="match status" value="1"/>
</dbReference>
<feature type="signal peptide" evidence="1">
    <location>
        <begin position="1"/>
        <end position="20"/>
    </location>
</feature>
<keyword evidence="1" id="KW-0732">Signal</keyword>
<sequence length="163" mass="17957">MKSIITIAAITALFSSSLFACVMDGVGTGALYTVPKQTFSVQLATHNALKEQKFSAARGARYDQKMMMLVYQLKQRMQGKIDPAIHGSWYLFETSEGHYLRLDINEGKLDIKQHEVPAGDVEDAILIDVDALAAILQNQINLEQAKQLGVIHLPQGIEGLLQS</sequence>
<dbReference type="AlphaFoldDB" id="A0A0B8PHJ9"/>
<evidence type="ECO:0000313" key="2">
    <source>
        <dbReference type="EMBL" id="GAM62563.1"/>
    </source>
</evidence>
<proteinExistence type="predicted"/>
<evidence type="ECO:0000313" key="3">
    <source>
        <dbReference type="Proteomes" id="UP000031670"/>
    </source>
</evidence>
<evidence type="ECO:0000256" key="1">
    <source>
        <dbReference type="SAM" id="SignalP"/>
    </source>
</evidence>
<reference evidence="2 3" key="1">
    <citation type="submission" date="2015-01" db="EMBL/GenBank/DDBJ databases">
        <title>Vibrio sp. C5 JCM 19232 whole genome shotgun sequence.</title>
        <authorList>
            <person name="Sawabe T."/>
            <person name="Meirelles P."/>
            <person name="Feng G."/>
            <person name="Sayaka M."/>
            <person name="Hattori M."/>
            <person name="Ohkuma M."/>
        </authorList>
    </citation>
    <scope>NUCLEOTIDE SEQUENCE [LARGE SCALE GENOMIC DNA]</scope>
    <source>
        <strain evidence="2 3">JCM19232</strain>
    </source>
</reference>
<gene>
    <name evidence="2" type="ORF">JCM19232_1720</name>
</gene>
<dbReference type="EMBL" id="BBSA01000006">
    <property type="protein sequence ID" value="GAM62563.1"/>
    <property type="molecule type" value="Genomic_DNA"/>
</dbReference>
<protein>
    <recommendedName>
        <fullName evidence="4">Lipoprotein</fullName>
    </recommendedName>
</protein>
<evidence type="ECO:0008006" key="4">
    <source>
        <dbReference type="Google" id="ProtNLM"/>
    </source>
</evidence>
<reference evidence="2 3" key="2">
    <citation type="submission" date="2015-01" db="EMBL/GenBank/DDBJ databases">
        <authorList>
            <consortium name="NBRP consortium"/>
            <person name="Sawabe T."/>
            <person name="Meirelles P."/>
            <person name="Feng G."/>
            <person name="Sayaka M."/>
            <person name="Hattori M."/>
            <person name="Ohkuma M."/>
        </authorList>
    </citation>
    <scope>NUCLEOTIDE SEQUENCE [LARGE SCALE GENOMIC DNA]</scope>
    <source>
        <strain evidence="2 3">JCM19232</strain>
    </source>
</reference>
<comment type="caution">
    <text evidence="2">The sequence shown here is derived from an EMBL/GenBank/DDBJ whole genome shotgun (WGS) entry which is preliminary data.</text>
</comment>
<name>A0A0B8PHJ9_9VIBR</name>
<dbReference type="Proteomes" id="UP000031670">
    <property type="component" value="Unassembled WGS sequence"/>
</dbReference>
<accession>A0A0B8PHJ9</accession>